<gene>
    <name evidence="1" type="ORF">SNEC2469_LOCUS7097</name>
</gene>
<keyword evidence="2" id="KW-1185">Reference proteome</keyword>
<sequence length="61" mass="6442">QGKVHRAAFNLGNLFGGGEEQSKGEVPKDVAALVAGLKSSTENALNSRCSRLDVELPPSYQ</sequence>
<dbReference type="Proteomes" id="UP000601435">
    <property type="component" value="Unassembled WGS sequence"/>
</dbReference>
<reference evidence="1" key="1">
    <citation type="submission" date="2021-02" db="EMBL/GenBank/DDBJ databases">
        <authorList>
            <person name="Dougan E. K."/>
            <person name="Rhodes N."/>
            <person name="Thang M."/>
            <person name="Chan C."/>
        </authorList>
    </citation>
    <scope>NUCLEOTIDE SEQUENCE</scope>
</reference>
<comment type="caution">
    <text evidence="1">The sequence shown here is derived from an EMBL/GenBank/DDBJ whole genome shotgun (WGS) entry which is preliminary data.</text>
</comment>
<dbReference type="AlphaFoldDB" id="A0A812NBZ1"/>
<name>A0A812NBZ1_9DINO</name>
<organism evidence="1 2">
    <name type="scientific">Symbiodinium necroappetens</name>
    <dbReference type="NCBI Taxonomy" id="1628268"/>
    <lineage>
        <taxon>Eukaryota</taxon>
        <taxon>Sar</taxon>
        <taxon>Alveolata</taxon>
        <taxon>Dinophyceae</taxon>
        <taxon>Suessiales</taxon>
        <taxon>Symbiodiniaceae</taxon>
        <taxon>Symbiodinium</taxon>
    </lineage>
</organism>
<dbReference type="OrthoDB" id="428760at2759"/>
<protein>
    <submittedName>
        <fullName evidence="1">Uncharacterized protein</fullName>
    </submittedName>
</protein>
<dbReference type="EMBL" id="CAJNJA010012156">
    <property type="protein sequence ID" value="CAE7289702.1"/>
    <property type="molecule type" value="Genomic_DNA"/>
</dbReference>
<proteinExistence type="predicted"/>
<evidence type="ECO:0000313" key="1">
    <source>
        <dbReference type="EMBL" id="CAE7289702.1"/>
    </source>
</evidence>
<evidence type="ECO:0000313" key="2">
    <source>
        <dbReference type="Proteomes" id="UP000601435"/>
    </source>
</evidence>
<accession>A0A812NBZ1</accession>
<feature type="non-terminal residue" evidence="1">
    <location>
        <position position="61"/>
    </location>
</feature>